<proteinExistence type="predicted"/>
<dbReference type="Proteomes" id="UP000321393">
    <property type="component" value="Unassembled WGS sequence"/>
</dbReference>
<sequence length="81" mass="9081">MSVKQALTEALMKYQQIVGKASLSNPRAEKTPSGSPMLEKRTEKCLFEKVVINEVEIQLSEDKLSDLLIIVSGETSKREEE</sequence>
<protein>
    <submittedName>
        <fullName evidence="1">Uncharacterized protein</fullName>
    </submittedName>
</protein>
<comment type="caution">
    <text evidence="1">The sequence shown here is derived from an EMBL/GenBank/DDBJ whole genome shotgun (WGS) entry which is preliminary data.</text>
</comment>
<dbReference type="EMBL" id="SSTE01005668">
    <property type="protein sequence ID" value="KAA0060686.1"/>
    <property type="molecule type" value="Genomic_DNA"/>
</dbReference>
<gene>
    <name evidence="1" type="ORF">E6C27_scaffold22G005880</name>
</gene>
<dbReference type="AlphaFoldDB" id="A0A5A7V2G2"/>
<evidence type="ECO:0000313" key="2">
    <source>
        <dbReference type="Proteomes" id="UP000321393"/>
    </source>
</evidence>
<reference evidence="1 2" key="1">
    <citation type="submission" date="2019-08" db="EMBL/GenBank/DDBJ databases">
        <title>Draft genome sequences of two oriental melons (Cucumis melo L. var makuwa).</title>
        <authorList>
            <person name="Kwon S.-Y."/>
        </authorList>
    </citation>
    <scope>NUCLEOTIDE SEQUENCE [LARGE SCALE GENOMIC DNA]</scope>
    <source>
        <strain evidence="2">cv. SW 3</strain>
        <tissue evidence="1">Leaf</tissue>
    </source>
</reference>
<accession>A0A5A7V2G2</accession>
<evidence type="ECO:0000313" key="1">
    <source>
        <dbReference type="EMBL" id="KAA0060686.1"/>
    </source>
</evidence>
<name>A0A5A7V2G2_CUCMM</name>
<organism evidence="1 2">
    <name type="scientific">Cucumis melo var. makuwa</name>
    <name type="common">Oriental melon</name>
    <dbReference type="NCBI Taxonomy" id="1194695"/>
    <lineage>
        <taxon>Eukaryota</taxon>
        <taxon>Viridiplantae</taxon>
        <taxon>Streptophyta</taxon>
        <taxon>Embryophyta</taxon>
        <taxon>Tracheophyta</taxon>
        <taxon>Spermatophyta</taxon>
        <taxon>Magnoliopsida</taxon>
        <taxon>eudicotyledons</taxon>
        <taxon>Gunneridae</taxon>
        <taxon>Pentapetalae</taxon>
        <taxon>rosids</taxon>
        <taxon>fabids</taxon>
        <taxon>Cucurbitales</taxon>
        <taxon>Cucurbitaceae</taxon>
        <taxon>Benincaseae</taxon>
        <taxon>Cucumis</taxon>
    </lineage>
</organism>